<name>A0A645EML1_9ZZZZ</name>
<feature type="region of interest" description="Disordered" evidence="1">
    <location>
        <begin position="203"/>
        <end position="222"/>
    </location>
</feature>
<evidence type="ECO:0008006" key="3">
    <source>
        <dbReference type="Google" id="ProtNLM"/>
    </source>
</evidence>
<comment type="caution">
    <text evidence="2">The sequence shown here is derived from an EMBL/GenBank/DDBJ whole genome shotgun (WGS) entry which is preliminary data.</text>
</comment>
<protein>
    <recommendedName>
        <fullName evidence="3">WG repeat-containing protein</fullName>
    </recommendedName>
</protein>
<reference evidence="2" key="1">
    <citation type="submission" date="2019-08" db="EMBL/GenBank/DDBJ databases">
        <authorList>
            <person name="Kucharzyk K."/>
            <person name="Murdoch R.W."/>
            <person name="Higgins S."/>
            <person name="Loffler F."/>
        </authorList>
    </citation>
    <scope>NUCLEOTIDE SEQUENCE</scope>
</reference>
<proteinExistence type="predicted"/>
<organism evidence="2">
    <name type="scientific">bioreactor metagenome</name>
    <dbReference type="NCBI Taxonomy" id="1076179"/>
    <lineage>
        <taxon>unclassified sequences</taxon>
        <taxon>metagenomes</taxon>
        <taxon>ecological metagenomes</taxon>
    </lineage>
</organism>
<accession>A0A645EML1</accession>
<dbReference type="Pfam" id="PF14903">
    <property type="entry name" value="WG_beta_rep"/>
    <property type="match status" value="3"/>
</dbReference>
<gene>
    <name evidence="2" type="ORF">SDC9_150482</name>
</gene>
<evidence type="ECO:0000313" key="2">
    <source>
        <dbReference type="EMBL" id="MPN03255.1"/>
    </source>
</evidence>
<dbReference type="AlphaFoldDB" id="A0A645EML1"/>
<evidence type="ECO:0000256" key="1">
    <source>
        <dbReference type="SAM" id="MobiDB-lite"/>
    </source>
</evidence>
<feature type="compositionally biased region" description="Basic and acidic residues" evidence="1">
    <location>
        <begin position="203"/>
        <end position="213"/>
    </location>
</feature>
<sequence>MGIYGEEGKVVIPFDYSAIYDTHYNHSCHETMFPDIAHIYIVEKDGKMGTIDDKNNIIIPIVYDGLSGWVEYGPEGHFVKKHGKYGIMSPKGEIIIPIEYDYVGLPKKDITVVRKNGKYGVLSCENKEILPVSCDNVILDISRFLKEVSDGSWSRMEDNISRSKIVVLQQGTWNYYSLDGKLLQSNVPLKEINEHYDYLLERDEPSNEHPDFHMKRKGGVQR</sequence>
<dbReference type="EMBL" id="VSSQ01049182">
    <property type="protein sequence ID" value="MPN03255.1"/>
    <property type="molecule type" value="Genomic_DNA"/>
</dbReference>
<dbReference type="InterPro" id="IPR032774">
    <property type="entry name" value="WG_beta_rep"/>
</dbReference>